<sequence length="85" mass="9688">MTTIQINHQCLFPNCVTRKPLNHPKILHTGYDNYIVIQAVVYLVVRVRHKCAFVSTALEKNSLVFTKLAVPAKLSNVLQKEREKG</sequence>
<name>A0A8X6XVP6_9ARAC</name>
<reference evidence="1" key="1">
    <citation type="submission" date="2020-08" db="EMBL/GenBank/DDBJ databases">
        <title>Multicomponent nature underlies the extraordinary mechanical properties of spider dragline silk.</title>
        <authorList>
            <person name="Kono N."/>
            <person name="Nakamura H."/>
            <person name="Mori M."/>
            <person name="Yoshida Y."/>
            <person name="Ohtoshi R."/>
            <person name="Malay A.D."/>
            <person name="Moran D.A.P."/>
            <person name="Tomita M."/>
            <person name="Numata K."/>
            <person name="Arakawa K."/>
        </authorList>
    </citation>
    <scope>NUCLEOTIDE SEQUENCE</scope>
</reference>
<evidence type="ECO:0000313" key="2">
    <source>
        <dbReference type="Proteomes" id="UP000886998"/>
    </source>
</evidence>
<organism evidence="1 2">
    <name type="scientific">Trichonephila inaurata madagascariensis</name>
    <dbReference type="NCBI Taxonomy" id="2747483"/>
    <lineage>
        <taxon>Eukaryota</taxon>
        <taxon>Metazoa</taxon>
        <taxon>Ecdysozoa</taxon>
        <taxon>Arthropoda</taxon>
        <taxon>Chelicerata</taxon>
        <taxon>Arachnida</taxon>
        <taxon>Araneae</taxon>
        <taxon>Araneomorphae</taxon>
        <taxon>Entelegynae</taxon>
        <taxon>Araneoidea</taxon>
        <taxon>Nephilidae</taxon>
        <taxon>Trichonephila</taxon>
        <taxon>Trichonephila inaurata</taxon>
    </lineage>
</organism>
<comment type="caution">
    <text evidence="1">The sequence shown here is derived from an EMBL/GenBank/DDBJ whole genome shotgun (WGS) entry which is preliminary data.</text>
</comment>
<proteinExistence type="predicted"/>
<gene>
    <name evidence="1" type="ORF">TNIN_338141</name>
</gene>
<evidence type="ECO:0000313" key="1">
    <source>
        <dbReference type="EMBL" id="GFY60216.1"/>
    </source>
</evidence>
<accession>A0A8X6XVP6</accession>
<dbReference type="EMBL" id="BMAV01013039">
    <property type="protein sequence ID" value="GFY60216.1"/>
    <property type="molecule type" value="Genomic_DNA"/>
</dbReference>
<protein>
    <submittedName>
        <fullName evidence="1">Uncharacterized protein</fullName>
    </submittedName>
</protein>
<dbReference type="AlphaFoldDB" id="A0A8X6XVP6"/>
<dbReference type="Proteomes" id="UP000886998">
    <property type="component" value="Unassembled WGS sequence"/>
</dbReference>
<keyword evidence="2" id="KW-1185">Reference proteome</keyword>